<dbReference type="OrthoDB" id="194443at2759"/>
<dbReference type="EMBL" id="KZ613513">
    <property type="protein sequence ID" value="PMD15376.1"/>
    <property type="molecule type" value="Genomic_DNA"/>
</dbReference>
<dbReference type="Proteomes" id="UP000235672">
    <property type="component" value="Unassembled WGS sequence"/>
</dbReference>
<dbReference type="SUPFAM" id="SSF54695">
    <property type="entry name" value="POZ domain"/>
    <property type="match status" value="1"/>
</dbReference>
<gene>
    <name evidence="2" type="ORF">NA56DRAFT_753910</name>
</gene>
<evidence type="ECO:0000313" key="3">
    <source>
        <dbReference type="Proteomes" id="UP000235672"/>
    </source>
</evidence>
<sequence>MSTAGPKERLLLVPYQDFINDLLPLYTDPYVKIRIGNKGREYKLSKALLCKQSKYFAATFEGAFREGEGQSTTLAEIDGVVSTRSFELLVQWIYLGRVVFGELEPAEAISATIEFARIADMCAVTGMESLLAERIKAIIIANPGGSYDKDNPYCLTSEHITSAADLPDGHPVRQTLAAAAVKGYLQQDEHKFSREMREVHNFSADLLKAVKSTLKTVSRSDNHSAGKAIFVTDPLQGGKIWLVEKDELDFYF</sequence>
<keyword evidence="3" id="KW-1185">Reference proteome</keyword>
<dbReference type="AlphaFoldDB" id="A0A2J6PNC2"/>
<dbReference type="PANTHER" id="PTHR47843">
    <property type="entry name" value="BTB DOMAIN-CONTAINING PROTEIN-RELATED"/>
    <property type="match status" value="1"/>
</dbReference>
<evidence type="ECO:0000259" key="1">
    <source>
        <dbReference type="PROSITE" id="PS50097"/>
    </source>
</evidence>
<protein>
    <recommendedName>
        <fullName evidence="1">BTB domain-containing protein</fullName>
    </recommendedName>
</protein>
<evidence type="ECO:0000313" key="2">
    <source>
        <dbReference type="EMBL" id="PMD15376.1"/>
    </source>
</evidence>
<name>A0A2J6PNC2_9HELO</name>
<dbReference type="SMART" id="SM00225">
    <property type="entry name" value="BTB"/>
    <property type="match status" value="1"/>
</dbReference>
<dbReference type="InterPro" id="IPR011333">
    <property type="entry name" value="SKP1/BTB/POZ_sf"/>
</dbReference>
<reference evidence="2 3" key="1">
    <citation type="submission" date="2016-05" db="EMBL/GenBank/DDBJ databases">
        <title>A degradative enzymes factory behind the ericoid mycorrhizal symbiosis.</title>
        <authorList>
            <consortium name="DOE Joint Genome Institute"/>
            <person name="Martino E."/>
            <person name="Morin E."/>
            <person name="Grelet G."/>
            <person name="Kuo A."/>
            <person name="Kohler A."/>
            <person name="Daghino S."/>
            <person name="Barry K."/>
            <person name="Choi C."/>
            <person name="Cichocki N."/>
            <person name="Clum A."/>
            <person name="Copeland A."/>
            <person name="Hainaut M."/>
            <person name="Haridas S."/>
            <person name="Labutti K."/>
            <person name="Lindquist E."/>
            <person name="Lipzen A."/>
            <person name="Khouja H.-R."/>
            <person name="Murat C."/>
            <person name="Ohm R."/>
            <person name="Olson A."/>
            <person name="Spatafora J."/>
            <person name="Veneault-Fourrey C."/>
            <person name="Henrissat B."/>
            <person name="Grigoriev I."/>
            <person name="Martin F."/>
            <person name="Perotto S."/>
        </authorList>
    </citation>
    <scope>NUCLEOTIDE SEQUENCE [LARGE SCALE GENOMIC DNA]</scope>
    <source>
        <strain evidence="2 3">UAMH 7357</strain>
    </source>
</reference>
<dbReference type="Gene3D" id="3.30.710.10">
    <property type="entry name" value="Potassium Channel Kv1.1, Chain A"/>
    <property type="match status" value="1"/>
</dbReference>
<dbReference type="PROSITE" id="PS50097">
    <property type="entry name" value="BTB"/>
    <property type="match status" value="1"/>
</dbReference>
<proteinExistence type="predicted"/>
<feature type="domain" description="BTB" evidence="1">
    <location>
        <begin position="27"/>
        <end position="102"/>
    </location>
</feature>
<dbReference type="PANTHER" id="PTHR47843:SF2">
    <property type="entry name" value="BTB DOMAIN-CONTAINING PROTEIN"/>
    <property type="match status" value="1"/>
</dbReference>
<dbReference type="InterPro" id="IPR000210">
    <property type="entry name" value="BTB/POZ_dom"/>
</dbReference>
<dbReference type="STRING" id="1745343.A0A2J6PNC2"/>
<organism evidence="2 3">
    <name type="scientific">Hyaloscypha hepaticicola</name>
    <dbReference type="NCBI Taxonomy" id="2082293"/>
    <lineage>
        <taxon>Eukaryota</taxon>
        <taxon>Fungi</taxon>
        <taxon>Dikarya</taxon>
        <taxon>Ascomycota</taxon>
        <taxon>Pezizomycotina</taxon>
        <taxon>Leotiomycetes</taxon>
        <taxon>Helotiales</taxon>
        <taxon>Hyaloscyphaceae</taxon>
        <taxon>Hyaloscypha</taxon>
    </lineage>
</organism>
<accession>A0A2J6PNC2</accession>
<dbReference type="CDD" id="cd18186">
    <property type="entry name" value="BTB_POZ_ZBTB_KLHL-like"/>
    <property type="match status" value="1"/>
</dbReference>
<dbReference type="Pfam" id="PF00651">
    <property type="entry name" value="BTB"/>
    <property type="match status" value="1"/>
</dbReference>